<dbReference type="PANTHER" id="PTHR30100:SF1">
    <property type="entry name" value="PHOSPHATE ACYLTRANSFERASE"/>
    <property type="match status" value="1"/>
</dbReference>
<dbReference type="PANTHER" id="PTHR30100">
    <property type="entry name" value="FATTY ACID/PHOSPHOLIPID SYNTHESIS PROTEIN PLSX"/>
    <property type="match status" value="1"/>
</dbReference>
<keyword evidence="2 10" id="KW-0963">Cytoplasm</keyword>
<dbReference type="Gene3D" id="3.40.718.10">
    <property type="entry name" value="Isopropylmalate Dehydrogenase"/>
    <property type="match status" value="1"/>
</dbReference>
<comment type="subcellular location">
    <subcellularLocation>
        <location evidence="10">Cytoplasm</location>
    </subcellularLocation>
    <text evidence="10">Associated with the membrane possibly through PlsY.</text>
</comment>
<dbReference type="PIRSF" id="PIRSF002465">
    <property type="entry name" value="Phsphlp_syn_PlsX"/>
    <property type="match status" value="1"/>
</dbReference>
<evidence type="ECO:0000256" key="1">
    <source>
        <dbReference type="ARBA" id="ARBA00001232"/>
    </source>
</evidence>
<gene>
    <name evidence="10 11" type="primary">plsX</name>
    <name evidence="11" type="ORF">CPX_001743</name>
</gene>
<dbReference type="OrthoDB" id="9806408at2"/>
<dbReference type="STRING" id="479893.CPX_001743"/>
<evidence type="ECO:0000256" key="5">
    <source>
        <dbReference type="ARBA" id="ARBA00023098"/>
    </source>
</evidence>
<dbReference type="InterPro" id="IPR012281">
    <property type="entry name" value="Phospholipid_synth_PlsX-like"/>
</dbReference>
<comment type="subunit">
    <text evidence="9 10">Homodimer. Probably interacts with PlsY.</text>
</comment>
<proteinExistence type="inferred from homology"/>
<dbReference type="EC" id="2.3.1.274" evidence="8 10"/>
<keyword evidence="3 10" id="KW-0444">Lipid biosynthesis</keyword>
<keyword evidence="4 10" id="KW-0808">Transferase</keyword>
<dbReference type="UniPathway" id="UPA00085"/>
<comment type="pathway">
    <text evidence="10">Lipid metabolism; phospholipid metabolism.</text>
</comment>
<dbReference type="InterPro" id="IPR003664">
    <property type="entry name" value="FA_synthesis"/>
</dbReference>
<keyword evidence="7 10" id="KW-1208">Phospholipid metabolism</keyword>
<evidence type="ECO:0000256" key="7">
    <source>
        <dbReference type="ARBA" id="ARBA00023264"/>
    </source>
</evidence>
<dbReference type="HAMAP" id="MF_00019">
    <property type="entry name" value="PlsX"/>
    <property type="match status" value="1"/>
</dbReference>
<dbReference type="GO" id="GO:0006633">
    <property type="term" value="P:fatty acid biosynthetic process"/>
    <property type="evidence" value="ECO:0007669"/>
    <property type="project" value="UniProtKB-UniRule"/>
</dbReference>
<dbReference type="NCBIfam" id="TIGR00182">
    <property type="entry name" value="plsX"/>
    <property type="match status" value="1"/>
</dbReference>
<dbReference type="SUPFAM" id="SSF53659">
    <property type="entry name" value="Isocitrate/Isopropylmalate dehydrogenase-like"/>
    <property type="match status" value="1"/>
</dbReference>
<dbReference type="GO" id="GO:0043811">
    <property type="term" value="F:phosphate:acyl-[acyl carrier protein] acyltransferase activity"/>
    <property type="evidence" value="ECO:0007669"/>
    <property type="project" value="UniProtKB-UniRule"/>
</dbReference>
<evidence type="ECO:0000256" key="10">
    <source>
        <dbReference type="HAMAP-Rule" id="MF_00019"/>
    </source>
</evidence>
<evidence type="ECO:0000313" key="12">
    <source>
        <dbReference type="Proteomes" id="UP000037386"/>
    </source>
</evidence>
<evidence type="ECO:0000256" key="9">
    <source>
        <dbReference type="ARBA" id="ARBA00046608"/>
    </source>
</evidence>
<comment type="similarity">
    <text evidence="10">Belongs to the PlsX family.</text>
</comment>
<keyword evidence="6 10" id="KW-0594">Phospholipid biosynthesis</keyword>
<dbReference type="GO" id="GO:0008654">
    <property type="term" value="P:phospholipid biosynthetic process"/>
    <property type="evidence" value="ECO:0007669"/>
    <property type="project" value="UniProtKB-KW"/>
</dbReference>
<dbReference type="PATRIC" id="fig|479893.3.peg.561"/>
<evidence type="ECO:0000256" key="2">
    <source>
        <dbReference type="ARBA" id="ARBA00022490"/>
    </source>
</evidence>
<dbReference type="Pfam" id="PF02504">
    <property type="entry name" value="FA_synthesis"/>
    <property type="match status" value="1"/>
</dbReference>
<comment type="caution">
    <text evidence="11">The sequence shown here is derived from an EMBL/GenBank/DDBJ whole genome shotgun (WGS) entry which is preliminary data.</text>
</comment>
<evidence type="ECO:0000256" key="4">
    <source>
        <dbReference type="ARBA" id="ARBA00022679"/>
    </source>
</evidence>
<reference evidence="12" key="1">
    <citation type="submission" date="2015-05" db="EMBL/GenBank/DDBJ databases">
        <title>Draft genome sequence of 'Candidatus Phytoplasma Pruni' strain CX, a plant pathogenic bacterium.</title>
        <authorList>
            <person name="Lee I.-M."/>
            <person name="Bottner-Parker K.D."/>
            <person name="Shao J."/>
            <person name="Gundersen-Rindal D.E."/>
            <person name="Zhao Y."/>
            <person name="Davis R.E."/>
        </authorList>
    </citation>
    <scope>NUCLEOTIDE SEQUENCE [LARGE SCALE GENOMIC DNA]</scope>
    <source>
        <strain evidence="12">CX</strain>
    </source>
</reference>
<dbReference type="EMBL" id="LHCF01000020">
    <property type="protein sequence ID" value="KOR75286.1"/>
    <property type="molecule type" value="Genomic_DNA"/>
</dbReference>
<organism evidence="11 12">
    <name type="scientific">Candidatus Phytoplasma pruni</name>
    <dbReference type="NCBI Taxonomy" id="479893"/>
    <lineage>
        <taxon>Bacteria</taxon>
        <taxon>Bacillati</taxon>
        <taxon>Mycoplasmatota</taxon>
        <taxon>Mollicutes</taxon>
        <taxon>Acholeplasmatales</taxon>
        <taxon>Acholeplasmataceae</taxon>
        <taxon>Candidatus Phytoplasma</taxon>
        <taxon>16SrIII (X-disease group)</taxon>
    </lineage>
</organism>
<dbReference type="GO" id="GO:0005737">
    <property type="term" value="C:cytoplasm"/>
    <property type="evidence" value="ECO:0007669"/>
    <property type="project" value="UniProtKB-SubCell"/>
</dbReference>
<protein>
    <recommendedName>
        <fullName evidence="8 10">Phosphate acyltransferase</fullName>
        <ecNumber evidence="8 10">2.3.1.274</ecNumber>
    </recommendedName>
    <alternativeName>
        <fullName evidence="10">Acyl-ACP phosphotransacylase</fullName>
    </alternativeName>
    <alternativeName>
        <fullName evidence="10">Acyl-[acyl-carrier-protein]--phosphate acyltransferase</fullName>
    </alternativeName>
    <alternativeName>
        <fullName evidence="10">Phosphate-acyl-ACP acyltransferase</fullName>
    </alternativeName>
</protein>
<keyword evidence="5 10" id="KW-0443">Lipid metabolism</keyword>
<dbReference type="Proteomes" id="UP000037386">
    <property type="component" value="Unassembled WGS sequence"/>
</dbReference>
<evidence type="ECO:0000313" key="11">
    <source>
        <dbReference type="EMBL" id="KOR75286.1"/>
    </source>
</evidence>
<name>A0A0M1MZF9_9MOLU</name>
<accession>A0A0M1MZF9</accession>
<comment type="function">
    <text evidence="10">Catalyzes the reversible formation of acyl-phosphate (acyl-PO(4)) from acyl-[acyl-carrier-protein] (acyl-ACP). This enzyme utilizes acyl-ACP as fatty acyl donor, but not acyl-CoA.</text>
</comment>
<sequence length="340" mass="38207">MIKIAVDAMGGDFAPDSIIKGSLKALSEERDLYLYLYGDEPQIQKFLQNHISSELPETLQERLSIIHTPHYLDMGVKNIREEIRDNSQHSMFLALQSAKNNEVDGVVSAGPTQALILASYLIIGTIQPMKRIALAIIYPSLDGRTRILLDAGANIEIKAENLLLFSIAASIVAQELFHIDAPIVKMLNIGSEPHKGRVLEMETFDLLEKTPHVLFKGNEEPQNILYSEADILLSDGFTSNMIIKTYKGAFDILMKNIKNVLTENWFKKIISKLLFQKKLQNIKNKLDSKEIGGAMILGLNKIVVKAQGNSDYYSFYNAILKAKKLIEKDFLTKLSQKIKN</sequence>
<evidence type="ECO:0000256" key="3">
    <source>
        <dbReference type="ARBA" id="ARBA00022516"/>
    </source>
</evidence>
<evidence type="ECO:0000256" key="6">
    <source>
        <dbReference type="ARBA" id="ARBA00023209"/>
    </source>
</evidence>
<evidence type="ECO:0000256" key="8">
    <source>
        <dbReference type="ARBA" id="ARBA00024069"/>
    </source>
</evidence>
<dbReference type="RefSeq" id="WP_053521578.1">
    <property type="nucleotide sequence ID" value="NZ_LHCF01000020.1"/>
</dbReference>
<dbReference type="AlphaFoldDB" id="A0A0M1MZF9"/>
<comment type="catalytic activity">
    <reaction evidence="1 10">
        <text>a fatty acyl-[ACP] + phosphate = an acyl phosphate + holo-[ACP]</text>
        <dbReference type="Rhea" id="RHEA:42292"/>
        <dbReference type="Rhea" id="RHEA-COMP:9685"/>
        <dbReference type="Rhea" id="RHEA-COMP:14125"/>
        <dbReference type="ChEBI" id="CHEBI:43474"/>
        <dbReference type="ChEBI" id="CHEBI:59918"/>
        <dbReference type="ChEBI" id="CHEBI:64479"/>
        <dbReference type="ChEBI" id="CHEBI:138651"/>
        <dbReference type="EC" id="2.3.1.274"/>
    </reaction>
</comment>